<evidence type="ECO:0000313" key="5">
    <source>
        <dbReference type="EMBL" id="TDQ05965.1"/>
    </source>
</evidence>
<dbReference type="InterPro" id="IPR036388">
    <property type="entry name" value="WH-like_DNA-bd_sf"/>
</dbReference>
<dbReference type="Gene3D" id="1.10.10.10">
    <property type="entry name" value="Winged helix-like DNA-binding domain superfamily/Winged helix DNA-binding domain"/>
    <property type="match status" value="1"/>
</dbReference>
<dbReference type="InterPro" id="IPR036390">
    <property type="entry name" value="WH_DNA-bd_sf"/>
</dbReference>
<dbReference type="AlphaFoldDB" id="A0A4V3D0H7"/>
<name>A0A4V3D0H7_LABRH</name>
<dbReference type="CDD" id="cd00090">
    <property type="entry name" value="HTH_ARSR"/>
    <property type="match status" value="1"/>
</dbReference>
<keyword evidence="2" id="KW-0238">DNA-binding</keyword>
<dbReference type="InterPro" id="IPR051011">
    <property type="entry name" value="Metal_resp_trans_reg"/>
</dbReference>
<evidence type="ECO:0000313" key="6">
    <source>
        <dbReference type="Proteomes" id="UP000295444"/>
    </source>
</evidence>
<gene>
    <name evidence="5" type="ORF">EV186_1011943</name>
</gene>
<sequence length="331" mass="35321">MWRFATEPEDLARTRFAVSPLFELVSLLRTLAGMGSRLPPAWAARLRPEFTRLRAEANLDLVLALESRYSGASILAPPPQGLAQTIEQDLAAVRATPAEVARAVIDAQLTLAGPVPDDVPDHVLDRLRGPRPVPLLADALEAAWHGLLAADWPQLRAICERDVVHRAGELGRTGWGGALDGLHKMVRWRGGAIEVRRRAPGADVTTELGGAGLLLVPSVFVWPGVAIFNEDPWPRALIYPARGISALWATGSEPGAIGALLGSARARILVALAEPASTTQLARSMGMAVGAVGDHLAVLRDARLVDRARTGRSVLYRRTPLGDALAAQADP</sequence>
<dbReference type="Pfam" id="PF01022">
    <property type="entry name" value="HTH_5"/>
    <property type="match status" value="1"/>
</dbReference>
<comment type="caution">
    <text evidence="5">The sequence shown here is derived from an EMBL/GenBank/DDBJ whole genome shotgun (WGS) entry which is preliminary data.</text>
</comment>
<dbReference type="EMBL" id="SNXZ01000001">
    <property type="protein sequence ID" value="TDQ05965.1"/>
    <property type="molecule type" value="Genomic_DNA"/>
</dbReference>
<dbReference type="SUPFAM" id="SSF46785">
    <property type="entry name" value="Winged helix' DNA-binding domain"/>
    <property type="match status" value="1"/>
</dbReference>
<protein>
    <submittedName>
        <fullName evidence="5">Helix-turn-helix protein</fullName>
    </submittedName>
</protein>
<dbReference type="Proteomes" id="UP000295444">
    <property type="component" value="Unassembled WGS sequence"/>
</dbReference>
<dbReference type="PANTHER" id="PTHR43132">
    <property type="entry name" value="ARSENICAL RESISTANCE OPERON REPRESSOR ARSR-RELATED"/>
    <property type="match status" value="1"/>
</dbReference>
<dbReference type="RefSeq" id="WP_208115513.1">
    <property type="nucleotide sequence ID" value="NZ_SNXZ01000001.1"/>
</dbReference>
<evidence type="ECO:0000256" key="1">
    <source>
        <dbReference type="ARBA" id="ARBA00023015"/>
    </source>
</evidence>
<dbReference type="PANTHER" id="PTHR43132:SF6">
    <property type="entry name" value="HTH-TYPE TRANSCRIPTIONAL REPRESSOR CZRA"/>
    <property type="match status" value="1"/>
</dbReference>
<dbReference type="InterPro" id="IPR001845">
    <property type="entry name" value="HTH_ArsR_DNA-bd_dom"/>
</dbReference>
<evidence type="ECO:0000256" key="2">
    <source>
        <dbReference type="ARBA" id="ARBA00023125"/>
    </source>
</evidence>
<keyword evidence="1" id="KW-0805">Transcription regulation</keyword>
<accession>A0A4V3D0H7</accession>
<reference evidence="5 6" key="1">
    <citation type="submission" date="2019-03" db="EMBL/GenBank/DDBJ databases">
        <title>Genomic Encyclopedia of Type Strains, Phase IV (KMG-IV): sequencing the most valuable type-strain genomes for metagenomic binning, comparative biology and taxonomic classification.</title>
        <authorList>
            <person name="Goeker M."/>
        </authorList>
    </citation>
    <scope>NUCLEOTIDE SEQUENCE [LARGE SCALE GENOMIC DNA]</scope>
    <source>
        <strain evidence="5 6">DSM 45361</strain>
    </source>
</reference>
<organism evidence="5 6">
    <name type="scientific">Labedaea rhizosphaerae</name>
    <dbReference type="NCBI Taxonomy" id="598644"/>
    <lineage>
        <taxon>Bacteria</taxon>
        <taxon>Bacillati</taxon>
        <taxon>Actinomycetota</taxon>
        <taxon>Actinomycetes</taxon>
        <taxon>Pseudonocardiales</taxon>
        <taxon>Pseudonocardiaceae</taxon>
        <taxon>Labedaea</taxon>
    </lineage>
</organism>
<dbReference type="GO" id="GO:0003677">
    <property type="term" value="F:DNA binding"/>
    <property type="evidence" value="ECO:0007669"/>
    <property type="project" value="UniProtKB-KW"/>
</dbReference>
<feature type="domain" description="HTH arsR-type" evidence="4">
    <location>
        <begin position="256"/>
        <end position="330"/>
    </location>
</feature>
<dbReference type="InterPro" id="IPR011991">
    <property type="entry name" value="ArsR-like_HTH"/>
</dbReference>
<evidence type="ECO:0000256" key="3">
    <source>
        <dbReference type="ARBA" id="ARBA00023163"/>
    </source>
</evidence>
<dbReference type="SMART" id="SM00418">
    <property type="entry name" value="HTH_ARSR"/>
    <property type="match status" value="1"/>
</dbReference>
<keyword evidence="3" id="KW-0804">Transcription</keyword>
<keyword evidence="6" id="KW-1185">Reference proteome</keyword>
<evidence type="ECO:0000259" key="4">
    <source>
        <dbReference type="SMART" id="SM00418"/>
    </source>
</evidence>
<dbReference type="GO" id="GO:0003700">
    <property type="term" value="F:DNA-binding transcription factor activity"/>
    <property type="evidence" value="ECO:0007669"/>
    <property type="project" value="InterPro"/>
</dbReference>
<proteinExistence type="predicted"/>